<evidence type="ECO:0000313" key="1">
    <source>
        <dbReference type="EMBL" id="DAE11493.1"/>
    </source>
</evidence>
<organism evidence="1">
    <name type="scientific">Myoviridae sp. ctgsk7</name>
    <dbReference type="NCBI Taxonomy" id="2825151"/>
    <lineage>
        <taxon>Viruses</taxon>
        <taxon>Duplodnaviria</taxon>
        <taxon>Heunggongvirae</taxon>
        <taxon>Uroviricota</taxon>
        <taxon>Caudoviricetes</taxon>
    </lineage>
</organism>
<proteinExistence type="predicted"/>
<name>A0A8S5PYK8_9CAUD</name>
<accession>A0A8S5PYK8</accession>
<reference evidence="1" key="1">
    <citation type="journal article" date="2021" name="Proc. Natl. Acad. Sci. U.S.A.">
        <title>A Catalog of Tens of Thousands of Viruses from Human Metagenomes Reveals Hidden Associations with Chronic Diseases.</title>
        <authorList>
            <person name="Tisza M.J."/>
            <person name="Buck C.B."/>
        </authorList>
    </citation>
    <scope>NUCLEOTIDE SEQUENCE</scope>
    <source>
        <strain evidence="1">Ctgsk7</strain>
    </source>
</reference>
<protein>
    <submittedName>
        <fullName evidence="1">Uncharacterized protein</fullName>
    </submittedName>
</protein>
<dbReference type="EMBL" id="BK015533">
    <property type="protein sequence ID" value="DAE11493.1"/>
    <property type="molecule type" value="Genomic_DNA"/>
</dbReference>
<sequence>MRTDIFEAFDFEEDNYDIEFKKQLAKQKAKHLFKEAKEKETRIMLSRKAELNKNYEILMLAFDLANKLGLHVETQGIYYYVYKEGYKNKPAEYFSGYECRNKGILRKIYQYYLELLNEDVGLNEGFDFEGGDIDNDFSKSVSNLKTDIVLKNLYLDFLSVFTESLNTEEAGDKIYDMTNQSTIINFYMSSNYDFYIQYDYDKYKKFPVEVKNGKISREALTKLVGIIFKEEDIVKFIKENFESWVFNDNCDDAYLKPVLPRLNEFRKKFNKVFYSLDLNEAFSFDNEDDDKIDQDLSKNIAQIKYELELKNFLFEFLCIFDGYKNTKDSNENPYQKKRLKPSEYRNDIVFDYIRLATSSNIDIHRNYEEASLFDRSDYHVVFETTFRCKHLKSLTASFAIFVDEMFKNSDAKEFVRQHAKGWFFNEKSDELYQSQVLKKLEKFRDKVRKYLKLNSAEIMKLYEGFEFSDEETDYDEDIKRNIQDIKKESALKKGFEFLKKKNASYGYGGITKGIGLMDLEMFANTIFNPFGYVATLDVDTEESEETGTSYHIFQFLLYAGTEPEDIIKLGTATIVQNNGIENVLMKFQELFGDIIKPIDEWFKEYGLN</sequence>